<organism evidence="1 2">
    <name type="scientific">Teratosphaeria destructans</name>
    <dbReference type="NCBI Taxonomy" id="418781"/>
    <lineage>
        <taxon>Eukaryota</taxon>
        <taxon>Fungi</taxon>
        <taxon>Dikarya</taxon>
        <taxon>Ascomycota</taxon>
        <taxon>Pezizomycotina</taxon>
        <taxon>Dothideomycetes</taxon>
        <taxon>Dothideomycetidae</taxon>
        <taxon>Mycosphaerellales</taxon>
        <taxon>Teratosphaeriaceae</taxon>
        <taxon>Teratosphaeria</taxon>
    </lineage>
</organism>
<dbReference type="EMBL" id="RIBY02000224">
    <property type="protein sequence ID" value="KAH9844872.1"/>
    <property type="molecule type" value="Genomic_DNA"/>
</dbReference>
<sequence length="170" mass="19000">MQRSNIIASSIENGTVQDDDSRGCGWPSVKHRVERMLEQVDYRTTIFIGAAASSFKPTAFPAWNKFVELIYSSSIDQAASDLFPGDKIETQPQDVTTNLKQCIAEALTQTPPAARVPNYKFTETIARRLGKDYLRLLQAFRCQRAPTGHRLVNHVHDWAARALIDHTAAA</sequence>
<dbReference type="AlphaFoldDB" id="A0A9W7SZU5"/>
<protein>
    <submittedName>
        <fullName evidence="1">SIR2-like domain-containing protein</fullName>
    </submittedName>
</protein>
<keyword evidence="2" id="KW-1185">Reference proteome</keyword>
<reference evidence="1 2" key="1">
    <citation type="journal article" date="2018" name="IMA Fungus">
        <title>IMA Genome-F 10: Nine draft genome sequences of Claviceps purpurea s.lat., including C. arundinis, C. humidiphila, and C. cf. spartinae, pseudomolecules for the pitch canker pathogen Fusarium circinatum, draft genome of Davidsoniella eucalypti, Grosmannia galeiformis, Quambalaria eucalypti, and Teratosphaeria destructans.</title>
        <authorList>
            <person name="Wingfield B.D."/>
            <person name="Liu M."/>
            <person name="Nguyen H.D."/>
            <person name="Lane F.A."/>
            <person name="Morgan S.W."/>
            <person name="De Vos L."/>
            <person name="Wilken P.M."/>
            <person name="Duong T.A."/>
            <person name="Aylward J."/>
            <person name="Coetzee M.P."/>
            <person name="Dadej K."/>
            <person name="De Beer Z.W."/>
            <person name="Findlay W."/>
            <person name="Havenga M."/>
            <person name="Kolarik M."/>
            <person name="Menzies J.G."/>
            <person name="Naidoo K."/>
            <person name="Pochopski O."/>
            <person name="Shoukouhi P."/>
            <person name="Santana Q.C."/>
            <person name="Seifert K.A."/>
            <person name="Soal N."/>
            <person name="Steenkamp E.T."/>
            <person name="Tatham C.T."/>
            <person name="van der Nest M.A."/>
            <person name="Wingfield M.J."/>
        </authorList>
    </citation>
    <scope>NUCLEOTIDE SEQUENCE [LARGE SCALE GENOMIC DNA]</scope>
    <source>
        <strain evidence="1">CMW44962</strain>
    </source>
</reference>
<gene>
    <name evidence="1" type="ORF">Tdes44962_MAKER01419</name>
</gene>
<feature type="non-terminal residue" evidence="1">
    <location>
        <position position="170"/>
    </location>
</feature>
<dbReference type="Proteomes" id="UP001138500">
    <property type="component" value="Unassembled WGS sequence"/>
</dbReference>
<evidence type="ECO:0000313" key="2">
    <source>
        <dbReference type="Proteomes" id="UP001138500"/>
    </source>
</evidence>
<reference evidence="1 2" key="2">
    <citation type="journal article" date="2021" name="Curr. Genet.">
        <title>Genetic response to nitrogen starvation in the aggressive Eucalyptus foliar pathogen Teratosphaeria destructans.</title>
        <authorList>
            <person name="Havenga M."/>
            <person name="Wingfield B.D."/>
            <person name="Wingfield M.J."/>
            <person name="Dreyer L.L."/>
            <person name="Roets F."/>
            <person name="Aylward J."/>
        </authorList>
    </citation>
    <scope>NUCLEOTIDE SEQUENCE [LARGE SCALE GENOMIC DNA]</scope>
    <source>
        <strain evidence="1">CMW44962</strain>
    </source>
</reference>
<evidence type="ECO:0000313" key="1">
    <source>
        <dbReference type="EMBL" id="KAH9844872.1"/>
    </source>
</evidence>
<name>A0A9W7SZU5_9PEZI</name>
<proteinExistence type="predicted"/>
<comment type="caution">
    <text evidence="1">The sequence shown here is derived from an EMBL/GenBank/DDBJ whole genome shotgun (WGS) entry which is preliminary data.</text>
</comment>
<accession>A0A9W7SZU5</accession>
<dbReference type="OrthoDB" id="4130938at2759"/>